<reference evidence="1" key="2">
    <citation type="journal article" date="2012" name="Nat. Commun.">
        <title>Draft genome sequence and genetic transformation of the oleaginous alga Nannochloropis gaditana.</title>
        <authorList>
            <person name="Radakovits R."/>
            <person name="Jinkerson R.E."/>
            <person name="Fuerstenberg S.I."/>
            <person name="Tae H."/>
            <person name="Settlage R.E."/>
            <person name="Boore J.L."/>
            <person name="Posewitz M.C."/>
        </authorList>
    </citation>
    <scope>NUCLEOTIDE SEQUENCE</scope>
    <source>
        <strain evidence="1">CCMP526</strain>
    </source>
</reference>
<sequence>MARCKASIAESFSCRMSEEAASSFSNSSASSMALSRGKEAVFSALSLSAPVFPSLPASDAGVSGPA</sequence>
<dbReference type="AlphaFoldDB" id="I2CPE3"/>
<proteinExistence type="evidence at transcript level"/>
<gene>
    <name evidence="1" type="ORF">NGATSA_2024300</name>
</gene>
<protein>
    <submittedName>
        <fullName evidence="1">Uncharacterized protein</fullName>
    </submittedName>
</protein>
<name>I2CPE3_NANGC</name>
<dbReference type="EMBL" id="JU966304">
    <property type="protein sequence ID" value="AFJ68776.1"/>
    <property type="molecule type" value="mRNA"/>
</dbReference>
<evidence type="ECO:0000313" key="1">
    <source>
        <dbReference type="EMBL" id="AFJ68776.1"/>
    </source>
</evidence>
<organism evidence="1">
    <name type="scientific">Nannochloropsis gaditana (strain CCMP526)</name>
    <name type="common">Green microalga</name>
    <name type="synonym">Microchloropsis gaditana</name>
    <dbReference type="NCBI Taxonomy" id="1093141"/>
    <lineage>
        <taxon>Eukaryota</taxon>
        <taxon>Sar</taxon>
        <taxon>Stramenopiles</taxon>
        <taxon>Ochrophyta</taxon>
        <taxon>Eustigmatophyceae</taxon>
        <taxon>Eustigmatales</taxon>
        <taxon>Monodopsidaceae</taxon>
        <taxon>Nannochloropsis</taxon>
    </lineage>
</organism>
<accession>I2CPE3</accession>
<reference evidence="1" key="1">
    <citation type="journal article" date="2012" name="Bioengineered">
        <title>Additional insights into the genome of the oleaginous model alga Nannochloropsis gaditana.</title>
        <authorList>
            <person name="Jinkerson R.E."/>
            <person name="Radakovits R."/>
            <person name="Posewitz M.C."/>
        </authorList>
    </citation>
    <scope>NUCLEOTIDE SEQUENCE</scope>
    <source>
        <strain evidence="1">CCMP526</strain>
    </source>
</reference>